<dbReference type="OrthoDB" id="408631at2759"/>
<dbReference type="EMBL" id="AWSO01001045">
    <property type="protein sequence ID" value="ESK85613.1"/>
    <property type="molecule type" value="Genomic_DNA"/>
</dbReference>
<comment type="caution">
    <text evidence="5">The sequence shown here is derived from an EMBL/GenBank/DDBJ whole genome shotgun (WGS) entry which is preliminary data.</text>
</comment>
<dbReference type="AlphaFoldDB" id="V2WFM4"/>
<feature type="domain" description="Carboxylesterase type B" evidence="4">
    <location>
        <begin position="42"/>
        <end position="522"/>
    </location>
</feature>
<dbReference type="Pfam" id="PF00135">
    <property type="entry name" value="COesterase"/>
    <property type="match status" value="1"/>
</dbReference>
<evidence type="ECO:0000256" key="3">
    <source>
        <dbReference type="RuleBase" id="RU361235"/>
    </source>
</evidence>
<organism evidence="5 6">
    <name type="scientific">Moniliophthora roreri (strain MCA 2997)</name>
    <name type="common">Cocoa frosty pod rot fungus</name>
    <name type="synonym">Crinipellis roreri</name>
    <dbReference type="NCBI Taxonomy" id="1381753"/>
    <lineage>
        <taxon>Eukaryota</taxon>
        <taxon>Fungi</taxon>
        <taxon>Dikarya</taxon>
        <taxon>Basidiomycota</taxon>
        <taxon>Agaricomycotina</taxon>
        <taxon>Agaricomycetes</taxon>
        <taxon>Agaricomycetidae</taxon>
        <taxon>Agaricales</taxon>
        <taxon>Marasmiineae</taxon>
        <taxon>Marasmiaceae</taxon>
        <taxon>Moniliophthora</taxon>
    </lineage>
</organism>
<keyword evidence="6" id="KW-1185">Reference proteome</keyword>
<dbReference type="ESTHER" id="monro-v2wfm4">
    <property type="family name" value="Fungal_carboxylesterase_lipase"/>
</dbReference>
<proteinExistence type="inferred from homology"/>
<evidence type="ECO:0000313" key="6">
    <source>
        <dbReference type="Proteomes" id="UP000017559"/>
    </source>
</evidence>
<dbReference type="EC" id="3.1.1.-" evidence="3"/>
<feature type="chain" id="PRO_5005148260" description="Carboxylic ester hydrolase" evidence="3">
    <location>
        <begin position="21"/>
        <end position="578"/>
    </location>
</feature>
<sequence length="578" mass="62979">MSRWPAITLAFLITLPYCTASSVPTAFNPQQNVTYHGLLVDGVEKFLNIPYGRDTSGGRRFSPPEPYVFPLNVSTYNASTYGPVCPQASSNLSIAPGQEIGCQLWYEYMEVSDHAERLHLGILIDFVGSLYIGNINDPRHEPEGLIQQSVKNGMPVIFVAMNYRLNIFGFAVSEALKENNSLNVGFRDQRLALEWVQENIELFGGDPDQVTIFGYSSGGFSVGMQILAYGGTRPIPFHAGIMESTALEPLSASNASITTYNEVAKLTGCDTFGNPQSNETLACLRALPFEALLNFTIAQYTSALGSSGIYSPVVDGDFLPLTSSELVRQGLFPKIPVIIGWTEDDLTLSTPETIQKPSDTLDFIQSGFGGLTNDSVRIILSLYPSADFSANPSANLSSEFYRTAQIFRDIFITCPSLYLGDAMAIKYTADDEVPQVYYYIQNQTILSGYFSNVGFPGRGVSHSSDLPYVFANFGAYNVTGDIHPTKGDIELQKLESRSWSSFASSGRPSLDGKETLEDWKPGYGAGNASTRSVYVIGGPNSGLTSLEGEGATAAVARQRLVERCAFLNSPDTVKQLQY</sequence>
<protein>
    <recommendedName>
        <fullName evidence="3">Carboxylic ester hydrolase</fullName>
        <ecNumber evidence="3">3.1.1.-</ecNumber>
    </recommendedName>
</protein>
<name>V2WFM4_MONRO</name>
<dbReference type="KEGG" id="mrr:Moror_9991"/>
<dbReference type="SUPFAM" id="SSF53474">
    <property type="entry name" value="alpha/beta-Hydrolases"/>
    <property type="match status" value="1"/>
</dbReference>
<evidence type="ECO:0000259" key="4">
    <source>
        <dbReference type="Pfam" id="PF00135"/>
    </source>
</evidence>
<dbReference type="InterPro" id="IPR050309">
    <property type="entry name" value="Type-B_Carboxylest/Lipase"/>
</dbReference>
<dbReference type="Gene3D" id="3.40.50.1820">
    <property type="entry name" value="alpha/beta hydrolase"/>
    <property type="match status" value="1"/>
</dbReference>
<feature type="signal peptide" evidence="3">
    <location>
        <begin position="1"/>
        <end position="20"/>
    </location>
</feature>
<dbReference type="InterPro" id="IPR029058">
    <property type="entry name" value="AB_hydrolase_fold"/>
</dbReference>
<reference evidence="5 6" key="1">
    <citation type="journal article" date="2014" name="BMC Genomics">
        <title>Genome and secretome analysis of the hemibiotrophic fungal pathogen, Moniliophthora roreri, which causes frosty pod rot disease of cacao: mechanisms of the biotrophic and necrotrophic phases.</title>
        <authorList>
            <person name="Meinhardt L.W."/>
            <person name="Costa G.G.L."/>
            <person name="Thomazella D.P.T."/>
            <person name="Teixeira P.J.P.L."/>
            <person name="Carazzolle M.F."/>
            <person name="Schuster S.C."/>
            <person name="Carlson J.E."/>
            <person name="Guiltinan M.J."/>
            <person name="Mieczkowski P."/>
            <person name="Farmer A."/>
            <person name="Ramaraj T."/>
            <person name="Crozier J."/>
            <person name="Davis R.E."/>
            <person name="Shao J."/>
            <person name="Melnick R.L."/>
            <person name="Pereira G.A.G."/>
            <person name="Bailey B.A."/>
        </authorList>
    </citation>
    <scope>NUCLEOTIDE SEQUENCE [LARGE SCALE GENOMIC DNA]</scope>
    <source>
        <strain evidence="5 6">MCA 2997</strain>
    </source>
</reference>
<accession>V2WFM4</accession>
<dbReference type="Proteomes" id="UP000017559">
    <property type="component" value="Unassembled WGS sequence"/>
</dbReference>
<evidence type="ECO:0000313" key="5">
    <source>
        <dbReference type="EMBL" id="ESK85613.1"/>
    </source>
</evidence>
<keyword evidence="2 3" id="KW-0378">Hydrolase</keyword>
<dbReference type="PROSITE" id="PS00122">
    <property type="entry name" value="CARBOXYLESTERASE_B_1"/>
    <property type="match status" value="1"/>
</dbReference>
<evidence type="ECO:0000256" key="1">
    <source>
        <dbReference type="ARBA" id="ARBA00005964"/>
    </source>
</evidence>
<keyword evidence="3" id="KW-0732">Signal</keyword>
<evidence type="ECO:0000256" key="2">
    <source>
        <dbReference type="ARBA" id="ARBA00022801"/>
    </source>
</evidence>
<comment type="similarity">
    <text evidence="1 3">Belongs to the type-B carboxylesterase/lipase family.</text>
</comment>
<dbReference type="InterPro" id="IPR002018">
    <property type="entry name" value="CarbesteraseB"/>
</dbReference>
<dbReference type="HOGENOM" id="CLU_006586_10_4_1"/>
<dbReference type="InterPro" id="IPR019826">
    <property type="entry name" value="Carboxylesterase_B_AS"/>
</dbReference>
<dbReference type="PANTHER" id="PTHR11559">
    <property type="entry name" value="CARBOXYLESTERASE"/>
    <property type="match status" value="1"/>
</dbReference>
<gene>
    <name evidence="5" type="ORF">Moror_9991</name>
</gene>
<dbReference type="GO" id="GO:0016787">
    <property type="term" value="F:hydrolase activity"/>
    <property type="evidence" value="ECO:0007669"/>
    <property type="project" value="UniProtKB-KW"/>
</dbReference>